<dbReference type="OrthoDB" id="2310204at2759"/>
<keyword evidence="1" id="KW-0732">Signal</keyword>
<feature type="signal peptide" evidence="1">
    <location>
        <begin position="1"/>
        <end position="22"/>
    </location>
</feature>
<proteinExistence type="predicted"/>
<feature type="chain" id="PRO_5019321648" evidence="1">
    <location>
        <begin position="23"/>
        <end position="299"/>
    </location>
</feature>
<protein>
    <submittedName>
        <fullName evidence="2">Uncharacterized protein</fullName>
    </submittedName>
</protein>
<dbReference type="InParanoid" id="A0A409YXG1"/>
<dbReference type="AlphaFoldDB" id="A0A409YXG1"/>
<comment type="caution">
    <text evidence="2">The sequence shown here is derived from an EMBL/GenBank/DDBJ whole genome shotgun (WGS) entry which is preliminary data.</text>
</comment>
<dbReference type="EMBL" id="NHTK01000363">
    <property type="protein sequence ID" value="PPR07680.1"/>
    <property type="molecule type" value="Genomic_DNA"/>
</dbReference>
<organism evidence="2 3">
    <name type="scientific">Panaeolus cyanescens</name>
    <dbReference type="NCBI Taxonomy" id="181874"/>
    <lineage>
        <taxon>Eukaryota</taxon>
        <taxon>Fungi</taxon>
        <taxon>Dikarya</taxon>
        <taxon>Basidiomycota</taxon>
        <taxon>Agaricomycotina</taxon>
        <taxon>Agaricomycetes</taxon>
        <taxon>Agaricomycetidae</taxon>
        <taxon>Agaricales</taxon>
        <taxon>Agaricineae</taxon>
        <taxon>Galeropsidaceae</taxon>
        <taxon>Panaeolus</taxon>
    </lineage>
</organism>
<gene>
    <name evidence="2" type="ORF">CVT24_003923</name>
</gene>
<dbReference type="Proteomes" id="UP000284842">
    <property type="component" value="Unassembled WGS sequence"/>
</dbReference>
<evidence type="ECO:0000256" key="1">
    <source>
        <dbReference type="SAM" id="SignalP"/>
    </source>
</evidence>
<reference evidence="2 3" key="1">
    <citation type="journal article" date="2018" name="Evol. Lett.">
        <title>Horizontal gene cluster transfer increased hallucinogenic mushroom diversity.</title>
        <authorList>
            <person name="Reynolds H.T."/>
            <person name="Vijayakumar V."/>
            <person name="Gluck-Thaler E."/>
            <person name="Korotkin H.B."/>
            <person name="Matheny P.B."/>
            <person name="Slot J.C."/>
        </authorList>
    </citation>
    <scope>NUCLEOTIDE SEQUENCE [LARGE SCALE GENOMIC DNA]</scope>
    <source>
        <strain evidence="2 3">2629</strain>
    </source>
</reference>
<evidence type="ECO:0000313" key="3">
    <source>
        <dbReference type="Proteomes" id="UP000284842"/>
    </source>
</evidence>
<evidence type="ECO:0000313" key="2">
    <source>
        <dbReference type="EMBL" id="PPR07680.1"/>
    </source>
</evidence>
<sequence>MMSPTFTLVWWCLLHQAVTVGALPVAMGHDSSRSWQYSHKTDNSTTRVGWYDPRINGGRFLDVSTVTIFCDNTIGLIQVFFTQYTNKKYGEPLNIIISGLSDPYILTERGFHEYAKSIGYAEECMGLHYGDRHDADLGDGDGRKVEMFLARQYYFPIWGTCWESIAGGQHFRAWKQNGTLANSNAWFIGASKEKDSSKRHIIVPNGWNLGRDWFVERALIGGKWKNNWWKAEVEWRTDLLEEGDKGINHHIPQDGRVAILTVNRIERFVLPSFYSAFPEVLKLWLERQRAPNTWSSSSN</sequence>
<name>A0A409YXG1_9AGAR</name>
<keyword evidence="3" id="KW-1185">Reference proteome</keyword>
<accession>A0A409YXG1</accession>